<protein>
    <recommendedName>
        <fullName evidence="4">Gag-pol polyprotein</fullName>
    </recommendedName>
</protein>
<sequence>LDQLFELMQALTNKENDPPSAKNNGNASVEGSSSLPPPMHVIIPVKNSQGSPTIQNRQTSSQAVPVNAHPDVESVQMYRALEERLKVVEGFSAYGIDALDMCLVSDVVIPPKFKVPNFEKYKGFQ</sequence>
<dbReference type="AlphaFoldDB" id="A0A392RP84"/>
<feature type="non-terminal residue" evidence="2">
    <location>
        <position position="1"/>
    </location>
</feature>
<feature type="compositionally biased region" description="Polar residues" evidence="1">
    <location>
        <begin position="46"/>
        <end position="64"/>
    </location>
</feature>
<dbReference type="EMBL" id="LXQA010256374">
    <property type="protein sequence ID" value="MCI38468.1"/>
    <property type="molecule type" value="Genomic_DNA"/>
</dbReference>
<evidence type="ECO:0000256" key="1">
    <source>
        <dbReference type="SAM" id="MobiDB-lite"/>
    </source>
</evidence>
<feature type="non-terminal residue" evidence="2">
    <location>
        <position position="125"/>
    </location>
</feature>
<evidence type="ECO:0000313" key="3">
    <source>
        <dbReference type="Proteomes" id="UP000265520"/>
    </source>
</evidence>
<dbReference type="Proteomes" id="UP000265520">
    <property type="component" value="Unassembled WGS sequence"/>
</dbReference>
<organism evidence="2 3">
    <name type="scientific">Trifolium medium</name>
    <dbReference type="NCBI Taxonomy" id="97028"/>
    <lineage>
        <taxon>Eukaryota</taxon>
        <taxon>Viridiplantae</taxon>
        <taxon>Streptophyta</taxon>
        <taxon>Embryophyta</taxon>
        <taxon>Tracheophyta</taxon>
        <taxon>Spermatophyta</taxon>
        <taxon>Magnoliopsida</taxon>
        <taxon>eudicotyledons</taxon>
        <taxon>Gunneridae</taxon>
        <taxon>Pentapetalae</taxon>
        <taxon>rosids</taxon>
        <taxon>fabids</taxon>
        <taxon>Fabales</taxon>
        <taxon>Fabaceae</taxon>
        <taxon>Papilionoideae</taxon>
        <taxon>50 kb inversion clade</taxon>
        <taxon>NPAAA clade</taxon>
        <taxon>Hologalegina</taxon>
        <taxon>IRL clade</taxon>
        <taxon>Trifolieae</taxon>
        <taxon>Trifolium</taxon>
    </lineage>
</organism>
<reference evidence="2 3" key="1">
    <citation type="journal article" date="2018" name="Front. Plant Sci.">
        <title>Red Clover (Trifolium pratense) and Zigzag Clover (T. medium) - A Picture of Genomic Similarities and Differences.</title>
        <authorList>
            <person name="Dluhosova J."/>
            <person name="Istvanek J."/>
            <person name="Nedelnik J."/>
            <person name="Repkova J."/>
        </authorList>
    </citation>
    <scope>NUCLEOTIDE SEQUENCE [LARGE SCALE GENOMIC DNA]</scope>
    <source>
        <strain evidence="3">cv. 10/8</strain>
        <tissue evidence="2">Leaf</tissue>
    </source>
</reference>
<feature type="compositionally biased region" description="Polar residues" evidence="1">
    <location>
        <begin position="21"/>
        <end position="34"/>
    </location>
</feature>
<evidence type="ECO:0008006" key="4">
    <source>
        <dbReference type="Google" id="ProtNLM"/>
    </source>
</evidence>
<comment type="caution">
    <text evidence="2">The sequence shown here is derived from an EMBL/GenBank/DDBJ whole genome shotgun (WGS) entry which is preliminary data.</text>
</comment>
<evidence type="ECO:0000313" key="2">
    <source>
        <dbReference type="EMBL" id="MCI38468.1"/>
    </source>
</evidence>
<feature type="region of interest" description="Disordered" evidence="1">
    <location>
        <begin position="12"/>
        <end position="64"/>
    </location>
</feature>
<name>A0A392RP84_9FABA</name>
<proteinExistence type="predicted"/>
<keyword evidence="3" id="KW-1185">Reference proteome</keyword>
<accession>A0A392RP84</accession>